<accession>A0A136IKA6</accession>
<feature type="region of interest" description="Disordered" evidence="1">
    <location>
        <begin position="21"/>
        <end position="141"/>
    </location>
</feature>
<feature type="compositionally biased region" description="Polar residues" evidence="1">
    <location>
        <begin position="25"/>
        <end position="51"/>
    </location>
</feature>
<proteinExistence type="predicted"/>
<evidence type="ECO:0000256" key="1">
    <source>
        <dbReference type="SAM" id="MobiDB-lite"/>
    </source>
</evidence>
<dbReference type="AlphaFoldDB" id="A0A136IKA6"/>
<protein>
    <submittedName>
        <fullName evidence="2">Uncharacterized protein</fullName>
    </submittedName>
</protein>
<evidence type="ECO:0000313" key="2">
    <source>
        <dbReference type="EMBL" id="KXJ85059.1"/>
    </source>
</evidence>
<dbReference type="Proteomes" id="UP000070501">
    <property type="component" value="Unassembled WGS sequence"/>
</dbReference>
<gene>
    <name evidence="2" type="ORF">Micbo1qcDRAFT_224916</name>
</gene>
<dbReference type="InParanoid" id="A0A136IKA6"/>
<dbReference type="EMBL" id="KQ964299">
    <property type="protein sequence ID" value="KXJ85059.1"/>
    <property type="molecule type" value="Genomic_DNA"/>
</dbReference>
<feature type="compositionally biased region" description="Basic and acidic residues" evidence="1">
    <location>
        <begin position="122"/>
        <end position="135"/>
    </location>
</feature>
<sequence>MASVTGRETSPEDCLEVVIHPRPPQDTSQLSFNMPPTEELLSSRSGPSNFPVSHKRTPCALSDTEGRTRCVEDDTDDWEITSQGSDQIGGIDSAADNHPRELSPWSSCTKSPPTSPATVSSDRTRTHETPQHEDVGSLIDDTAVEQQDHLLEGFAPAHSKFPLPPARSTSLSFSPALPIEIDNKFYTDLQNARREFKHRDYAPEHQKDQADS</sequence>
<evidence type="ECO:0000313" key="3">
    <source>
        <dbReference type="Proteomes" id="UP000070501"/>
    </source>
</evidence>
<name>A0A136IKA6_9PEZI</name>
<organism evidence="2 3">
    <name type="scientific">Microdochium bolleyi</name>
    <dbReference type="NCBI Taxonomy" id="196109"/>
    <lineage>
        <taxon>Eukaryota</taxon>
        <taxon>Fungi</taxon>
        <taxon>Dikarya</taxon>
        <taxon>Ascomycota</taxon>
        <taxon>Pezizomycotina</taxon>
        <taxon>Sordariomycetes</taxon>
        <taxon>Xylariomycetidae</taxon>
        <taxon>Xylariales</taxon>
        <taxon>Microdochiaceae</taxon>
        <taxon>Microdochium</taxon>
    </lineage>
</organism>
<reference evidence="3" key="1">
    <citation type="submission" date="2016-02" db="EMBL/GenBank/DDBJ databases">
        <title>Draft genome sequence of Microdochium bolleyi, a fungal endophyte of beachgrass.</title>
        <authorList>
            <consortium name="DOE Joint Genome Institute"/>
            <person name="David A.S."/>
            <person name="May G."/>
            <person name="Haridas S."/>
            <person name="Lim J."/>
            <person name="Wang M."/>
            <person name="Labutti K."/>
            <person name="Lipzen A."/>
            <person name="Barry K."/>
            <person name="Grigoriev I.V."/>
        </authorList>
    </citation>
    <scope>NUCLEOTIDE SEQUENCE [LARGE SCALE GENOMIC DNA]</scope>
    <source>
        <strain evidence="3">J235TASD1</strain>
    </source>
</reference>
<feature type="compositionally biased region" description="Polar residues" evidence="1">
    <location>
        <begin position="104"/>
        <end position="121"/>
    </location>
</feature>
<keyword evidence="3" id="KW-1185">Reference proteome</keyword>